<dbReference type="PANTHER" id="PTHR30386">
    <property type="entry name" value="MEMBRANE FUSION SUBUNIT OF EMRAB-TOLC MULTIDRUG EFFLUX PUMP"/>
    <property type="match status" value="1"/>
</dbReference>
<sequence length="431" mass="49923">MPDSLESIEIRSQEVQEILTKTPNGIIRWGNMVFLLLTLLIFVLTYFIKYPDIIVSEAVITTKIPPQKEYAKITGKMDTILIQDKQHVNKNSLLGVIENTAEYEDVIFLKSIVDTLKVNKHEFVFPLDMIPILFLGEIENSYAAFENNYIKYILNKNLHPFENEIKINEISVVESKRRLKTLHSQSILIKKELHFKKVDLERYRGLFEKGMISEKEFESRQLEYIQAEKSYHNMNASMSQLREAVATTKKVYKDVQITQVREEMMLLKNVIQSFNLLKKAIGDWQNKYAFVSNIDGTVSLFDYWSENQSVNQGDLVFTIIPSQNSSYVVKLKMPSINSGKLKTGQVVNIKLENYPDYEFGVLKGKVSSISDIANKEGYYNVDVSLPQKLITSYGKEIEFKHEMKASAEVITDDLRLIERFLHQFNRLIARN</sequence>
<organism evidence="7 8">
    <name type="scientific">Snuella sedimenti</name>
    <dbReference type="NCBI Taxonomy" id="2798802"/>
    <lineage>
        <taxon>Bacteria</taxon>
        <taxon>Pseudomonadati</taxon>
        <taxon>Bacteroidota</taxon>
        <taxon>Flavobacteriia</taxon>
        <taxon>Flavobacteriales</taxon>
        <taxon>Flavobacteriaceae</taxon>
        <taxon>Snuella</taxon>
    </lineage>
</organism>
<dbReference type="AlphaFoldDB" id="A0A8J7IUZ1"/>
<dbReference type="Proteomes" id="UP000610931">
    <property type="component" value="Unassembled WGS sequence"/>
</dbReference>
<evidence type="ECO:0000313" key="8">
    <source>
        <dbReference type="Proteomes" id="UP000610931"/>
    </source>
</evidence>
<accession>A0A8J7IUZ1</accession>
<keyword evidence="2 5" id="KW-0812">Transmembrane</keyword>
<comment type="subcellular location">
    <subcellularLocation>
        <location evidence="1">Membrane</location>
        <topology evidence="1">Single-pass membrane protein</topology>
    </subcellularLocation>
</comment>
<feature type="domain" description="AprE-like beta-barrel" evidence="6">
    <location>
        <begin position="328"/>
        <end position="411"/>
    </location>
</feature>
<name>A0A8J7IUZ1_9FLAO</name>
<dbReference type="InterPro" id="IPR058982">
    <property type="entry name" value="Beta-barrel_AprE"/>
</dbReference>
<keyword evidence="8" id="KW-1185">Reference proteome</keyword>
<dbReference type="GO" id="GO:0016020">
    <property type="term" value="C:membrane"/>
    <property type="evidence" value="ECO:0007669"/>
    <property type="project" value="UniProtKB-SubCell"/>
</dbReference>
<dbReference type="Gene3D" id="2.40.30.170">
    <property type="match status" value="1"/>
</dbReference>
<evidence type="ECO:0000256" key="3">
    <source>
        <dbReference type="ARBA" id="ARBA00022989"/>
    </source>
</evidence>
<dbReference type="Pfam" id="PF26002">
    <property type="entry name" value="Beta-barrel_AprE"/>
    <property type="match status" value="1"/>
</dbReference>
<proteinExistence type="predicted"/>
<reference evidence="7" key="1">
    <citation type="submission" date="2020-12" db="EMBL/GenBank/DDBJ databases">
        <title>Snuella sp. nov., isolated from sediment in Incheon.</title>
        <authorList>
            <person name="Kim W."/>
        </authorList>
    </citation>
    <scope>NUCLEOTIDE SEQUENCE</scope>
    <source>
        <strain evidence="7">CAU 1569</strain>
    </source>
</reference>
<evidence type="ECO:0000313" key="7">
    <source>
        <dbReference type="EMBL" id="MBJ6367255.1"/>
    </source>
</evidence>
<gene>
    <name evidence="7" type="ORF">JF259_04030</name>
</gene>
<evidence type="ECO:0000259" key="6">
    <source>
        <dbReference type="Pfam" id="PF26002"/>
    </source>
</evidence>
<feature type="transmembrane region" description="Helical" evidence="5">
    <location>
        <begin position="29"/>
        <end position="48"/>
    </location>
</feature>
<evidence type="ECO:0000256" key="1">
    <source>
        <dbReference type="ARBA" id="ARBA00004167"/>
    </source>
</evidence>
<evidence type="ECO:0000256" key="4">
    <source>
        <dbReference type="ARBA" id="ARBA00023136"/>
    </source>
</evidence>
<comment type="caution">
    <text evidence="7">The sequence shown here is derived from an EMBL/GenBank/DDBJ whole genome shotgun (WGS) entry which is preliminary data.</text>
</comment>
<dbReference type="InterPro" id="IPR050739">
    <property type="entry name" value="MFP"/>
</dbReference>
<dbReference type="PANTHER" id="PTHR30386:SF26">
    <property type="entry name" value="TRANSPORT PROTEIN COMB"/>
    <property type="match status" value="1"/>
</dbReference>
<evidence type="ECO:0000256" key="5">
    <source>
        <dbReference type="SAM" id="Phobius"/>
    </source>
</evidence>
<keyword evidence="3 5" id="KW-1133">Transmembrane helix</keyword>
<protein>
    <submittedName>
        <fullName evidence="7">HlyD family efflux transporter periplasmic adaptor subunit</fullName>
    </submittedName>
</protein>
<keyword evidence="4 5" id="KW-0472">Membrane</keyword>
<dbReference type="RefSeq" id="WP_199113626.1">
    <property type="nucleotide sequence ID" value="NZ_JAELVQ010000003.1"/>
</dbReference>
<dbReference type="Gene3D" id="1.10.287.470">
    <property type="entry name" value="Helix hairpin bin"/>
    <property type="match status" value="1"/>
</dbReference>
<dbReference type="EMBL" id="JAELVQ010000003">
    <property type="protein sequence ID" value="MBJ6367255.1"/>
    <property type="molecule type" value="Genomic_DNA"/>
</dbReference>
<evidence type="ECO:0000256" key="2">
    <source>
        <dbReference type="ARBA" id="ARBA00022692"/>
    </source>
</evidence>